<gene>
    <name evidence="2" type="ORF">BSOLF_1098</name>
</gene>
<dbReference type="InterPro" id="IPR018745">
    <property type="entry name" value="MpsC"/>
</dbReference>
<reference evidence="3" key="1">
    <citation type="journal article" date="2018" name="Sci. Rep.">
        <title>Lignite coal burning seam in the remote Altai Mountains harbors a hydrogen-driven thermophilic microbial community.</title>
        <authorList>
            <person name="Kadnikov V.V."/>
            <person name="Mardanov A.V."/>
            <person name="Ivasenko D.A."/>
            <person name="Antsiferov D.V."/>
            <person name="Beletsky A.V."/>
            <person name="Karnachuk O.V."/>
            <person name="Ravin N.V."/>
        </authorList>
    </citation>
    <scope>NUCLEOTIDE SEQUENCE [LARGE SCALE GENOMIC DNA]</scope>
</reference>
<proteinExistence type="predicted"/>
<dbReference type="Pfam" id="PF10057">
    <property type="entry name" value="MpsC"/>
    <property type="match status" value="1"/>
</dbReference>
<evidence type="ECO:0000313" key="2">
    <source>
        <dbReference type="EMBL" id="PTQ55947.1"/>
    </source>
</evidence>
<dbReference type="AlphaFoldDB" id="A0A2R6XZU5"/>
<evidence type="ECO:0000259" key="1">
    <source>
        <dbReference type="Pfam" id="PF10057"/>
    </source>
</evidence>
<name>A0A2R6XZU5_9BACL</name>
<dbReference type="EMBL" id="PEBX01000058">
    <property type="protein sequence ID" value="PTQ55947.1"/>
    <property type="molecule type" value="Genomic_DNA"/>
</dbReference>
<dbReference type="Proteomes" id="UP000244338">
    <property type="component" value="Unassembled WGS sequence"/>
</dbReference>
<evidence type="ECO:0000313" key="3">
    <source>
        <dbReference type="Proteomes" id="UP000244338"/>
    </source>
</evidence>
<sequence length="120" mass="13516">MSLTKGELEDKISKAVTQWEKEYLGRGSVKVKTDILRNMVIIVLKGILTPAEKKVAETQEGMLSIKKARTELVESGKEQLKELISALLGIPIYSFHTDLSTRTGERVMIFMLERSFEASE</sequence>
<accession>A0A2R6XZU5</accession>
<organism evidence="2 3">
    <name type="scientific">Candidatus Carbonibacillus altaicus</name>
    <dbReference type="NCBI Taxonomy" id="2163959"/>
    <lineage>
        <taxon>Bacteria</taxon>
        <taxon>Bacillati</taxon>
        <taxon>Bacillota</taxon>
        <taxon>Bacilli</taxon>
        <taxon>Bacillales</taxon>
        <taxon>Candidatus Carbonibacillus</taxon>
    </lineage>
</organism>
<protein>
    <recommendedName>
        <fullName evidence="1">Na+-translocating membrane potential-generating system MpsC domain-containing protein</fullName>
    </recommendedName>
</protein>
<feature type="domain" description="Na+-translocating membrane potential-generating system MpsC" evidence="1">
    <location>
        <begin position="4"/>
        <end position="114"/>
    </location>
</feature>
<comment type="caution">
    <text evidence="2">The sequence shown here is derived from an EMBL/GenBank/DDBJ whole genome shotgun (WGS) entry which is preliminary data.</text>
</comment>